<dbReference type="InterPro" id="IPR000322">
    <property type="entry name" value="Glyco_hydro_31_TIM"/>
</dbReference>
<dbReference type="SUPFAM" id="SSF51445">
    <property type="entry name" value="(Trans)glycosidases"/>
    <property type="match status" value="1"/>
</dbReference>
<dbReference type="InterPro" id="IPR033403">
    <property type="entry name" value="DUF5110"/>
</dbReference>
<dbReference type="GO" id="GO:0006491">
    <property type="term" value="P:N-glycan processing"/>
    <property type="evidence" value="ECO:0007669"/>
    <property type="project" value="TreeGrafter"/>
</dbReference>
<keyword evidence="4" id="KW-1133">Transmembrane helix</keyword>
<evidence type="ECO:0000256" key="4">
    <source>
        <dbReference type="SAM" id="Phobius"/>
    </source>
</evidence>
<organism evidence="8 9">
    <name type="scientific">Chloropicon primus</name>
    <dbReference type="NCBI Taxonomy" id="1764295"/>
    <lineage>
        <taxon>Eukaryota</taxon>
        <taxon>Viridiplantae</taxon>
        <taxon>Chlorophyta</taxon>
        <taxon>Chloropicophyceae</taxon>
        <taxon>Chloropicales</taxon>
        <taxon>Chloropicaceae</taxon>
        <taxon>Chloropicon</taxon>
    </lineage>
</organism>
<feature type="domain" description="DUF5110" evidence="6">
    <location>
        <begin position="735"/>
        <end position="784"/>
    </location>
</feature>
<name>A0A5B8MIT7_9CHLO</name>
<keyword evidence="4" id="KW-0812">Transmembrane</keyword>
<feature type="domain" description="Glycosyl hydrolase family 31 C-terminal" evidence="7">
    <location>
        <begin position="614"/>
        <end position="713"/>
    </location>
</feature>
<evidence type="ECO:0000259" key="7">
    <source>
        <dbReference type="Pfam" id="PF21365"/>
    </source>
</evidence>
<dbReference type="InterPro" id="IPR013780">
    <property type="entry name" value="Glyco_hydro_b"/>
</dbReference>
<sequence length="988" mass="109046">MREAARETRRRTARWTATSYVVVTTVVVVAIATAGATAARTSPRTTHHEHHHHHHHVLKNGVGPELYPYDPVANASSVVKSGDGKARFTILTDRLIRMEYSDEGTFEDRASLAFVNRNTAAPVFSVYQNASLTQIKTEFVDIEYTEGQGSGAGFGPHNLAVNGLGSKKFSWKPGQVNEGRLPGAIKSLDTLGVQTLNCTTIERNHQTVHNEKLHCNWALFSRSGWTVFDDATTPMINPEDVDGWWEVEKKNKNKQDLYFFGHGLDFLAALRDYRTVGGVIPMLPKAVMGVWWTRWFNYNTDGIKDVVNNFRMYSLPMDVLVYDMNWHIKDGSPDGWTGYSWDERVLPNHSTLNRWLKKQNLMLSANLHDDEGVGPNEARYPEACSAAGIDPATKKTIPFSVANKTLMLAVEDQVLAPLKANGSAIDFFWVDWQQGGKEGGALGGRSNPTIWLNKVRCTDALRHGRDERNMVLGRWGGLGNHRYQLGFSADIADQHVWADWSLLAYQPYFSASGSNVGYGFWSHDILTAGNNPELSLRWVQWGANSAVMRFHDRGLSSGLCNDPFQHPGQSGSCDIDLIWKHPAHYFQAMRAALQRRAQLLPYLYNAVREAFDTGVSLIRPLYYYHSDLDMSYTNDMEGTNTAYYFGPSMIVAPVVSPVDKEKNLASTEIWLPPGAWIEVATGSEIASGSSGSYIKHAWDITEVPTYVKAGAIIPISLDGEAGKTIGQAGNPYLTLGFEIYPAATPSSQVFVYEDDGKSLGYLKNEYALTEVNVQRGANGATTIQLKGPDVDKFPWWPVLARSLRFSLVNSPPAASVKLRAPLGPNGPNTWQDLKYDDMKDAVRTAEEPGFYYDGSTGTLVVSAGVVRVERTITIEIEFVQTSTSLSSLKGVLSRANLAKEALDAVQGTPGFFNAKQGSLERLSSMAARVEADLAAGNTASAMDELNSFTTQHAAALKEVQDTKENDKHRKDYALELLSTAAVIPVPSP</sequence>
<dbReference type="Proteomes" id="UP000316726">
    <property type="component" value="Chromosome 4"/>
</dbReference>
<reference evidence="8 9" key="1">
    <citation type="submission" date="2018-07" db="EMBL/GenBank/DDBJ databases">
        <title>The complete nuclear genome of the prasinophyte Chloropicon primus (CCMP1205).</title>
        <authorList>
            <person name="Pombert J.-F."/>
            <person name="Otis C."/>
            <person name="Turmel M."/>
            <person name="Lemieux C."/>
        </authorList>
    </citation>
    <scope>NUCLEOTIDE SEQUENCE [LARGE SCALE GENOMIC DNA]</scope>
    <source>
        <strain evidence="8 9">CCMP1205</strain>
    </source>
</reference>
<dbReference type="Gene3D" id="2.60.40.1180">
    <property type="entry name" value="Golgi alpha-mannosidase II"/>
    <property type="match status" value="2"/>
</dbReference>
<gene>
    <name evidence="8" type="ORF">A3770_04p30560</name>
</gene>
<dbReference type="Pfam" id="PF01055">
    <property type="entry name" value="Glyco_hydro_31_2nd"/>
    <property type="match status" value="1"/>
</dbReference>
<dbReference type="AlphaFoldDB" id="A0A5B8MIT7"/>
<dbReference type="PANTHER" id="PTHR22762">
    <property type="entry name" value="ALPHA-GLUCOSIDASE"/>
    <property type="match status" value="1"/>
</dbReference>
<keyword evidence="2" id="KW-0326">Glycosidase</keyword>
<dbReference type="Pfam" id="PF21365">
    <property type="entry name" value="Glyco_hydro_31_3rd"/>
    <property type="match status" value="1"/>
</dbReference>
<dbReference type="InterPro" id="IPR048395">
    <property type="entry name" value="Glyco_hydro_31_C"/>
</dbReference>
<feature type="domain" description="Glycoside hydrolase family 31 TIM barrel" evidence="5">
    <location>
        <begin position="281"/>
        <end position="605"/>
    </location>
</feature>
<dbReference type="OrthoDB" id="1334205at2759"/>
<proteinExistence type="inferred from homology"/>
<dbReference type="GO" id="GO:0005975">
    <property type="term" value="P:carbohydrate metabolic process"/>
    <property type="evidence" value="ECO:0007669"/>
    <property type="project" value="InterPro"/>
</dbReference>
<dbReference type="SUPFAM" id="SSF51011">
    <property type="entry name" value="Glycosyl hydrolase domain"/>
    <property type="match status" value="1"/>
</dbReference>
<dbReference type="Gene3D" id="3.20.20.80">
    <property type="entry name" value="Glycosidases"/>
    <property type="match status" value="1"/>
</dbReference>
<keyword evidence="2 8" id="KW-0378">Hydrolase</keyword>
<dbReference type="GO" id="GO:0090599">
    <property type="term" value="F:alpha-glucosidase activity"/>
    <property type="evidence" value="ECO:0007669"/>
    <property type="project" value="TreeGrafter"/>
</dbReference>
<accession>A0A5B8MIT7</accession>
<protein>
    <submittedName>
        <fullName evidence="8">Glycoside hydrolase</fullName>
    </submittedName>
</protein>
<keyword evidence="4" id="KW-0472">Membrane</keyword>
<dbReference type="STRING" id="1764295.A0A5B8MIT7"/>
<evidence type="ECO:0000313" key="8">
    <source>
        <dbReference type="EMBL" id="QDZ20538.1"/>
    </source>
</evidence>
<comment type="similarity">
    <text evidence="1 2">Belongs to the glycosyl hydrolase 31 family.</text>
</comment>
<evidence type="ECO:0000256" key="1">
    <source>
        <dbReference type="ARBA" id="ARBA00007806"/>
    </source>
</evidence>
<evidence type="ECO:0000313" key="9">
    <source>
        <dbReference type="Proteomes" id="UP000316726"/>
    </source>
</evidence>
<dbReference type="Pfam" id="PF17137">
    <property type="entry name" value="DUF5110"/>
    <property type="match status" value="1"/>
</dbReference>
<feature type="compositionally biased region" description="Basic residues" evidence="3">
    <location>
        <begin position="45"/>
        <end position="58"/>
    </location>
</feature>
<dbReference type="PANTHER" id="PTHR22762:SF89">
    <property type="entry name" value="ALPHA-XYLOSIDASE"/>
    <property type="match status" value="1"/>
</dbReference>
<evidence type="ECO:0000256" key="3">
    <source>
        <dbReference type="SAM" id="MobiDB-lite"/>
    </source>
</evidence>
<evidence type="ECO:0000259" key="6">
    <source>
        <dbReference type="Pfam" id="PF17137"/>
    </source>
</evidence>
<dbReference type="EMBL" id="CP031037">
    <property type="protein sequence ID" value="QDZ20538.1"/>
    <property type="molecule type" value="Genomic_DNA"/>
</dbReference>
<feature type="region of interest" description="Disordered" evidence="3">
    <location>
        <begin position="39"/>
        <end position="61"/>
    </location>
</feature>
<dbReference type="InterPro" id="IPR017853">
    <property type="entry name" value="GH"/>
</dbReference>
<evidence type="ECO:0000259" key="5">
    <source>
        <dbReference type="Pfam" id="PF01055"/>
    </source>
</evidence>
<evidence type="ECO:0000256" key="2">
    <source>
        <dbReference type="RuleBase" id="RU361185"/>
    </source>
</evidence>
<keyword evidence="9" id="KW-1185">Reference proteome</keyword>
<feature type="transmembrane region" description="Helical" evidence="4">
    <location>
        <begin position="20"/>
        <end position="39"/>
    </location>
</feature>